<dbReference type="SMART" id="SM00216">
    <property type="entry name" value="VWD"/>
    <property type="match status" value="1"/>
</dbReference>
<accession>A0A9J8AAS9</accession>
<sequence>MNIKLDHKVKCYQNVFTLKSTVILCFFCQVDGLWFYLPFDHHDGRVKVRQSGYAALLETDFGLRVSFIWGWRVDLHLPSSYYGVVCGLCGNFNDPHYRTFDGFHFDFQGTCVYQLAALCIDNTSLVPFNVTVKNDHRLSHAVSFTHTVNVTVNGFTITLTREHPYRLLVSTVTQYTLIGLRTILVTFDWSNVVSVTLPSNYSGAVCGLCGNFNGVVQDDFTMHNGMIAPNASSLGQSWQVAAAPGCSSADETAITPVSNHLSEIILKC</sequence>
<dbReference type="InterPro" id="IPR001846">
    <property type="entry name" value="VWF_type-D"/>
</dbReference>
<dbReference type="Ensembl" id="ENSCCRT00000126537.1">
    <property type="protein sequence ID" value="ENSCCRP00000142149.1"/>
    <property type="gene ID" value="ENSCCRG00000034853.2"/>
</dbReference>
<dbReference type="PROSITE" id="PS51233">
    <property type="entry name" value="VWFD"/>
    <property type="match status" value="1"/>
</dbReference>
<dbReference type="AlphaFoldDB" id="A0A9J8AAS9"/>
<dbReference type="PANTHER" id="PTHR46160:SF9">
    <property type="entry name" value="PROTEIN PRY2-RELATED"/>
    <property type="match status" value="1"/>
</dbReference>
<dbReference type="PANTHER" id="PTHR46160">
    <property type="entry name" value="ALPHA-TECTORIN-RELATED"/>
    <property type="match status" value="1"/>
</dbReference>
<reference evidence="2" key="2">
    <citation type="submission" date="2025-09" db="UniProtKB">
        <authorList>
            <consortium name="Ensembl"/>
        </authorList>
    </citation>
    <scope>IDENTIFICATION</scope>
</reference>
<evidence type="ECO:0000313" key="2">
    <source>
        <dbReference type="Ensembl" id="ENSCCRP00000142149.1"/>
    </source>
</evidence>
<organism evidence="2 3">
    <name type="scientific">Cyprinus carpio carpio</name>
    <dbReference type="NCBI Taxonomy" id="630221"/>
    <lineage>
        <taxon>Eukaryota</taxon>
        <taxon>Metazoa</taxon>
        <taxon>Chordata</taxon>
        <taxon>Craniata</taxon>
        <taxon>Vertebrata</taxon>
        <taxon>Euteleostomi</taxon>
        <taxon>Actinopterygii</taxon>
        <taxon>Neopterygii</taxon>
        <taxon>Teleostei</taxon>
        <taxon>Ostariophysi</taxon>
        <taxon>Cypriniformes</taxon>
        <taxon>Cyprinidae</taxon>
        <taxon>Cyprininae</taxon>
        <taxon>Cyprinus</taxon>
    </lineage>
</organism>
<dbReference type="Pfam" id="PF00094">
    <property type="entry name" value="VWD"/>
    <property type="match status" value="1"/>
</dbReference>
<dbReference type="InterPro" id="IPR052749">
    <property type="entry name" value="Alpha-tectorin"/>
</dbReference>
<proteinExistence type="predicted"/>
<keyword evidence="3" id="KW-1185">Reference proteome</keyword>
<evidence type="ECO:0000259" key="1">
    <source>
        <dbReference type="PROSITE" id="PS51233"/>
    </source>
</evidence>
<feature type="domain" description="VWFD" evidence="1">
    <location>
        <begin position="87"/>
        <end position="247"/>
    </location>
</feature>
<dbReference type="Proteomes" id="UP001108240">
    <property type="component" value="Unplaced"/>
</dbReference>
<dbReference type="GeneTree" id="ENSGT00950000183155"/>
<name>A0A9J8AAS9_CYPCA</name>
<protein>
    <recommendedName>
        <fullName evidence="1">VWFD domain-containing protein</fullName>
    </recommendedName>
</protein>
<reference evidence="2" key="1">
    <citation type="submission" date="2025-08" db="UniProtKB">
        <authorList>
            <consortium name="Ensembl"/>
        </authorList>
    </citation>
    <scope>IDENTIFICATION</scope>
</reference>
<evidence type="ECO:0000313" key="3">
    <source>
        <dbReference type="Proteomes" id="UP001108240"/>
    </source>
</evidence>